<dbReference type="EMBL" id="CAIIXF020000008">
    <property type="protein sequence ID" value="CAH1790752.1"/>
    <property type="molecule type" value="Genomic_DNA"/>
</dbReference>
<comment type="caution">
    <text evidence="1">The sequence shown here is derived from an EMBL/GenBank/DDBJ whole genome shotgun (WGS) entry which is preliminary data.</text>
</comment>
<name>A0A8J1U5I1_OWEFU</name>
<dbReference type="AlphaFoldDB" id="A0A8J1U5I1"/>
<protein>
    <submittedName>
        <fullName evidence="1">Uncharacterized protein</fullName>
    </submittedName>
</protein>
<organism evidence="1 2">
    <name type="scientific">Owenia fusiformis</name>
    <name type="common">Polychaete worm</name>
    <dbReference type="NCBI Taxonomy" id="6347"/>
    <lineage>
        <taxon>Eukaryota</taxon>
        <taxon>Metazoa</taxon>
        <taxon>Spiralia</taxon>
        <taxon>Lophotrochozoa</taxon>
        <taxon>Annelida</taxon>
        <taxon>Polychaeta</taxon>
        <taxon>Sedentaria</taxon>
        <taxon>Canalipalpata</taxon>
        <taxon>Sabellida</taxon>
        <taxon>Oweniida</taxon>
        <taxon>Oweniidae</taxon>
        <taxon>Owenia</taxon>
    </lineage>
</organism>
<proteinExistence type="predicted"/>
<gene>
    <name evidence="1" type="ORF">OFUS_LOCUS15923</name>
</gene>
<dbReference type="Proteomes" id="UP000749559">
    <property type="component" value="Unassembled WGS sequence"/>
</dbReference>
<evidence type="ECO:0000313" key="2">
    <source>
        <dbReference type="Proteomes" id="UP000749559"/>
    </source>
</evidence>
<accession>A0A8J1U5I1</accession>
<reference evidence="1" key="1">
    <citation type="submission" date="2022-03" db="EMBL/GenBank/DDBJ databases">
        <authorList>
            <person name="Martin C."/>
        </authorList>
    </citation>
    <scope>NUCLEOTIDE SEQUENCE</scope>
</reference>
<evidence type="ECO:0000313" key="1">
    <source>
        <dbReference type="EMBL" id="CAH1790752.1"/>
    </source>
</evidence>
<keyword evidence="2" id="KW-1185">Reference proteome</keyword>
<sequence>MVNPIGGVTPKSPGSTRRGLEYTPKMNPMTEQRNIQSGQYNLQSRQQIIEVGQFNPKTGQRNIEVEQHNIQVAQHNIQVAQHNIQAGQHNIQAMQHNQQASYAQSSNAGAPSRAMSLLSRVSHSVHISRAIYHPQSPIAKAMSLTSYNFLITGRIDLQMSTSVFKLISLVVLAGMSILFYVWN</sequence>